<dbReference type="Gene3D" id="3.90.1140.10">
    <property type="entry name" value="Cyclic phosphodiesterase"/>
    <property type="match status" value="1"/>
</dbReference>
<comment type="caution">
    <text evidence="1">The sequence shown here is derived from an EMBL/GenBank/DDBJ whole genome shotgun (WGS) entry which is preliminary data.</text>
</comment>
<dbReference type="RefSeq" id="WP_068760265.1">
    <property type="nucleotide sequence ID" value="NZ_LXIE01000001.1"/>
</dbReference>
<dbReference type="STRING" id="1385699.A7A78_00730"/>
<keyword evidence="2" id="KW-1185">Reference proteome</keyword>
<dbReference type="OrthoDB" id="1951600at2"/>
<reference evidence="1 2" key="1">
    <citation type="submission" date="2016-05" db="EMBL/GenBank/DDBJ databases">
        <title>Genome sequencing of Vitellibacter soesokkakensis RSSK-12.</title>
        <authorList>
            <person name="Thevarajoo S."/>
            <person name="Selvaratnam C."/>
            <person name="Goh K.M."/>
            <person name="Chan K.-G."/>
            <person name="Chong C.S."/>
        </authorList>
    </citation>
    <scope>NUCLEOTIDE SEQUENCE [LARGE SCALE GENOMIC DNA]</scope>
    <source>
        <strain evidence="1 2">RSSK-12</strain>
    </source>
</reference>
<dbReference type="PANTHER" id="PTHR40037:SF1">
    <property type="entry name" value="PHOSPHOESTERASE SAOUHSC_00951-RELATED"/>
    <property type="match status" value="1"/>
</dbReference>
<organism evidence="1 2">
    <name type="scientific">Aequorivita soesokkakensis</name>
    <dbReference type="NCBI Taxonomy" id="1385699"/>
    <lineage>
        <taxon>Bacteria</taxon>
        <taxon>Pseudomonadati</taxon>
        <taxon>Bacteroidota</taxon>
        <taxon>Flavobacteriia</taxon>
        <taxon>Flavobacteriales</taxon>
        <taxon>Flavobacteriaceae</taxon>
        <taxon>Aequorivita</taxon>
    </lineage>
</organism>
<proteinExistence type="predicted"/>
<accession>A0A1A9LGZ2</accession>
<evidence type="ECO:0000313" key="2">
    <source>
        <dbReference type="Proteomes" id="UP000077552"/>
    </source>
</evidence>
<dbReference type="InterPro" id="IPR050580">
    <property type="entry name" value="2H_phosphoesterase_YjcG-like"/>
</dbReference>
<dbReference type="PANTHER" id="PTHR40037">
    <property type="entry name" value="PHOSPHOESTERASE YJCG-RELATED"/>
    <property type="match status" value="1"/>
</dbReference>
<gene>
    <name evidence="1" type="ORF">A7A78_00730</name>
</gene>
<dbReference type="Proteomes" id="UP000077552">
    <property type="component" value="Unassembled WGS sequence"/>
</dbReference>
<evidence type="ECO:0000313" key="1">
    <source>
        <dbReference type="EMBL" id="OAD92470.1"/>
    </source>
</evidence>
<protein>
    <recommendedName>
        <fullName evidence="3">2'-5' RNA ligase</fullName>
    </recommendedName>
</protein>
<dbReference type="InterPro" id="IPR009097">
    <property type="entry name" value="Cyclic_Pdiesterase"/>
</dbReference>
<evidence type="ECO:0008006" key="3">
    <source>
        <dbReference type="Google" id="ProtNLM"/>
    </source>
</evidence>
<dbReference type="SUPFAM" id="SSF55144">
    <property type="entry name" value="LigT-like"/>
    <property type="match status" value="1"/>
</dbReference>
<name>A0A1A9LGZ2_9FLAO</name>
<dbReference type="Pfam" id="PF13563">
    <property type="entry name" value="2_5_RNA_ligase2"/>
    <property type="match status" value="1"/>
</dbReference>
<dbReference type="EMBL" id="LXIE01000001">
    <property type="protein sequence ID" value="OAD92470.1"/>
    <property type="molecule type" value="Genomic_DNA"/>
</dbReference>
<dbReference type="AlphaFoldDB" id="A0A1A9LGZ2"/>
<sequence length="191" mass="22623">MKEYFIIVSPPEQIQKSINFYKDLYKRNFGDATFLKSKGHISLNKFEMLEEREIFLKRDLNLYFNSFKSFEVQINSFNRFEGSNTLYMQVSKDQLINLSRHLVTVLRSQVKLNAKHAKMISAPHLTIAKLNSLNDLNRSWNLFKDEKFEDTFLVNRLVVLKRPAKSLHKWQLAFEVCFKETPRFSPPIHST</sequence>